<dbReference type="InterPro" id="IPR007848">
    <property type="entry name" value="Small_mtfrase_dom"/>
</dbReference>
<dbReference type="NCBIfam" id="TIGR00536">
    <property type="entry name" value="hemK_fam"/>
    <property type="match status" value="1"/>
</dbReference>
<feature type="domain" description="Release factor glutamine methyltransferase N-terminal" evidence="7">
    <location>
        <begin position="6"/>
        <end position="73"/>
    </location>
</feature>
<name>A0A4D6YEL1_9GAMM</name>
<feature type="domain" description="Methyltransferase small" evidence="6">
    <location>
        <begin position="95"/>
        <end position="192"/>
    </location>
</feature>
<evidence type="ECO:0000256" key="2">
    <source>
        <dbReference type="ARBA" id="ARBA00022679"/>
    </source>
</evidence>
<sequence>MNIREWLNQTASKFYFIKNFQNESEILLSHVLKKNRIWIIVNDDFELDKRVIKYLDDLIFRRSLGEPIAYLTGKKEFWSLSLSVSCDTLIPRPDTEILVEQVLSKINKNCLNILDLGTGCGAIALALASVCSTLNIVGVDKSKKAIQIAKLNAFKLNLKHVSFFYSDWFSNIKKKFHIIISNPPYISFKEIKLLKKDIFFEPHKALFSSNNGLSDIEFIIKKSCNYLLKEGWLLIEHGWTQKLHVQHFFKKYNFIDIQSYKDYGGNDRVTAGKINNK</sequence>
<dbReference type="PANTHER" id="PTHR18895:SF74">
    <property type="entry name" value="MTRF1L RELEASE FACTOR GLUTAMINE METHYLTRANSFERASE"/>
    <property type="match status" value="1"/>
</dbReference>
<evidence type="ECO:0000256" key="5">
    <source>
        <dbReference type="HAMAP-Rule" id="MF_02126"/>
    </source>
</evidence>
<gene>
    <name evidence="5 8" type="primary">prmC</name>
    <name evidence="8" type="ORF">D9V75_00825</name>
</gene>
<dbReference type="Proteomes" id="UP000298673">
    <property type="component" value="Chromosome"/>
</dbReference>
<dbReference type="Gene3D" id="3.40.50.150">
    <property type="entry name" value="Vaccinia Virus protein VP39"/>
    <property type="match status" value="1"/>
</dbReference>
<dbReference type="GO" id="GO:0032259">
    <property type="term" value="P:methylation"/>
    <property type="evidence" value="ECO:0007669"/>
    <property type="project" value="UniProtKB-KW"/>
</dbReference>
<keyword evidence="3 5" id="KW-0949">S-adenosyl-L-methionine</keyword>
<dbReference type="Pfam" id="PF17827">
    <property type="entry name" value="PrmC_N"/>
    <property type="match status" value="1"/>
</dbReference>
<dbReference type="PANTHER" id="PTHR18895">
    <property type="entry name" value="HEMK METHYLTRANSFERASE"/>
    <property type="match status" value="1"/>
</dbReference>
<reference evidence="8 9" key="2">
    <citation type="submission" date="2019-05" db="EMBL/GenBank/DDBJ databases">
        <title>Genome evolution of the obligate endosymbiont Buchnera aphidicola.</title>
        <authorList>
            <person name="Moran N.A."/>
        </authorList>
    </citation>
    <scope>NUCLEOTIDE SEQUENCE [LARGE SCALE GENOMIC DNA]</scope>
    <source>
        <strain evidence="8 9">Mst</strain>
    </source>
</reference>
<keyword evidence="1 5" id="KW-0489">Methyltransferase</keyword>
<dbReference type="Gene3D" id="1.10.8.10">
    <property type="entry name" value="DNA helicase RuvA subunit, C-terminal domain"/>
    <property type="match status" value="1"/>
</dbReference>
<dbReference type="InterPro" id="IPR002052">
    <property type="entry name" value="DNA_methylase_N6_adenine_CS"/>
</dbReference>
<dbReference type="EMBL" id="CP034861">
    <property type="protein sequence ID" value="QCI24268.1"/>
    <property type="molecule type" value="Genomic_DNA"/>
</dbReference>
<dbReference type="InterPro" id="IPR040758">
    <property type="entry name" value="PrmC_N"/>
</dbReference>
<keyword evidence="2 5" id="KW-0808">Transferase</keyword>
<comment type="function">
    <text evidence="5">Methylates the class 1 translation termination release factors RF1/PrfA and RF2/PrfB on the glutamine residue of the universally conserved GGQ motif.</text>
</comment>
<dbReference type="SUPFAM" id="SSF53335">
    <property type="entry name" value="S-adenosyl-L-methionine-dependent methyltransferases"/>
    <property type="match status" value="1"/>
</dbReference>
<accession>A0A4D6YEL1</accession>
<evidence type="ECO:0000256" key="4">
    <source>
        <dbReference type="ARBA" id="ARBA00048391"/>
    </source>
</evidence>
<dbReference type="CDD" id="cd02440">
    <property type="entry name" value="AdoMet_MTases"/>
    <property type="match status" value="1"/>
</dbReference>
<dbReference type="InterPro" id="IPR019874">
    <property type="entry name" value="RF_methyltr_PrmC"/>
</dbReference>
<feature type="binding site" evidence="5">
    <location>
        <begin position="117"/>
        <end position="121"/>
    </location>
    <ligand>
        <name>S-adenosyl-L-methionine</name>
        <dbReference type="ChEBI" id="CHEBI:59789"/>
    </ligand>
</feature>
<feature type="binding site" evidence="5">
    <location>
        <begin position="182"/>
        <end position="185"/>
    </location>
    <ligand>
        <name>substrate</name>
    </ligand>
</feature>
<reference evidence="8 9" key="1">
    <citation type="submission" date="2018-12" db="EMBL/GenBank/DDBJ databases">
        <authorList>
            <person name="Chong R.A."/>
        </authorList>
    </citation>
    <scope>NUCLEOTIDE SEQUENCE [LARGE SCALE GENOMIC DNA]</scope>
    <source>
        <strain evidence="8 9">Mst</strain>
    </source>
</reference>
<dbReference type="InterPro" id="IPR050320">
    <property type="entry name" value="N5-glutamine_MTase"/>
</dbReference>
<evidence type="ECO:0000259" key="6">
    <source>
        <dbReference type="Pfam" id="PF05175"/>
    </source>
</evidence>
<dbReference type="NCBIfam" id="TIGR03534">
    <property type="entry name" value="RF_mod_PrmC"/>
    <property type="match status" value="1"/>
</dbReference>
<evidence type="ECO:0000256" key="3">
    <source>
        <dbReference type="ARBA" id="ARBA00022691"/>
    </source>
</evidence>
<organism evidence="8 9">
    <name type="scientific">Buchnera aphidicola</name>
    <name type="common">Muscaphis stroyani</name>
    <dbReference type="NCBI Taxonomy" id="1241869"/>
    <lineage>
        <taxon>Bacteria</taxon>
        <taxon>Pseudomonadati</taxon>
        <taxon>Pseudomonadota</taxon>
        <taxon>Gammaproteobacteria</taxon>
        <taxon>Enterobacterales</taxon>
        <taxon>Erwiniaceae</taxon>
        <taxon>Buchnera</taxon>
    </lineage>
</organism>
<evidence type="ECO:0000313" key="8">
    <source>
        <dbReference type="EMBL" id="QCI24268.1"/>
    </source>
</evidence>
<feature type="binding site" evidence="5">
    <location>
        <position position="140"/>
    </location>
    <ligand>
        <name>S-adenosyl-L-methionine</name>
        <dbReference type="ChEBI" id="CHEBI:59789"/>
    </ligand>
</feature>
<dbReference type="AlphaFoldDB" id="A0A4D6YEL1"/>
<protein>
    <recommendedName>
        <fullName evidence="5">Release factor glutamine methyltransferase</fullName>
        <shortName evidence="5">RF MTase</shortName>
        <ecNumber evidence="5">2.1.1.297</ecNumber>
    </recommendedName>
    <alternativeName>
        <fullName evidence="5">N5-glutamine methyltransferase PrmC</fullName>
    </alternativeName>
    <alternativeName>
        <fullName evidence="5">Protein-(glutamine-N5) MTase PrmC</fullName>
    </alternativeName>
    <alternativeName>
        <fullName evidence="5">Protein-glutamine N-methyltransferase PrmC</fullName>
    </alternativeName>
</protein>
<dbReference type="PROSITE" id="PS00092">
    <property type="entry name" value="N6_MTASE"/>
    <property type="match status" value="1"/>
</dbReference>
<dbReference type="FunFam" id="3.40.50.150:FF:000053">
    <property type="entry name" value="Release factor glutamine methyltransferase"/>
    <property type="match status" value="1"/>
</dbReference>
<dbReference type="EC" id="2.1.1.297" evidence="5"/>
<feature type="binding site" evidence="5">
    <location>
        <position position="168"/>
    </location>
    <ligand>
        <name>S-adenosyl-L-methionine</name>
        <dbReference type="ChEBI" id="CHEBI:59789"/>
    </ligand>
</feature>
<dbReference type="HAMAP" id="MF_02126">
    <property type="entry name" value="RF_methyltr_PrmC"/>
    <property type="match status" value="1"/>
</dbReference>
<dbReference type="RefSeq" id="WP_158343339.1">
    <property type="nucleotide sequence ID" value="NZ_CP034861.1"/>
</dbReference>
<dbReference type="Pfam" id="PF05175">
    <property type="entry name" value="MTS"/>
    <property type="match status" value="1"/>
</dbReference>
<comment type="similarity">
    <text evidence="5">Belongs to the protein N5-glutamine methyltransferase family. PrmC subfamily.</text>
</comment>
<evidence type="ECO:0000256" key="1">
    <source>
        <dbReference type="ARBA" id="ARBA00022603"/>
    </source>
</evidence>
<dbReference type="InterPro" id="IPR029063">
    <property type="entry name" value="SAM-dependent_MTases_sf"/>
</dbReference>
<dbReference type="GO" id="GO:0003676">
    <property type="term" value="F:nucleic acid binding"/>
    <property type="evidence" value="ECO:0007669"/>
    <property type="project" value="InterPro"/>
</dbReference>
<dbReference type="GO" id="GO:0102559">
    <property type="term" value="F:peptide chain release factor N(5)-glutamine methyltransferase activity"/>
    <property type="evidence" value="ECO:0007669"/>
    <property type="project" value="UniProtKB-EC"/>
</dbReference>
<dbReference type="InterPro" id="IPR004556">
    <property type="entry name" value="HemK-like"/>
</dbReference>
<evidence type="ECO:0000313" key="9">
    <source>
        <dbReference type="Proteomes" id="UP000298673"/>
    </source>
</evidence>
<proteinExistence type="inferred from homology"/>
<comment type="catalytic activity">
    <reaction evidence="4 5">
        <text>L-glutaminyl-[peptide chain release factor] + S-adenosyl-L-methionine = N(5)-methyl-L-glutaminyl-[peptide chain release factor] + S-adenosyl-L-homocysteine + H(+)</text>
        <dbReference type="Rhea" id="RHEA:42896"/>
        <dbReference type="Rhea" id="RHEA-COMP:10271"/>
        <dbReference type="Rhea" id="RHEA-COMP:10272"/>
        <dbReference type="ChEBI" id="CHEBI:15378"/>
        <dbReference type="ChEBI" id="CHEBI:30011"/>
        <dbReference type="ChEBI" id="CHEBI:57856"/>
        <dbReference type="ChEBI" id="CHEBI:59789"/>
        <dbReference type="ChEBI" id="CHEBI:61891"/>
        <dbReference type="EC" id="2.1.1.297"/>
    </reaction>
</comment>
<evidence type="ECO:0000259" key="7">
    <source>
        <dbReference type="Pfam" id="PF17827"/>
    </source>
</evidence>
<feature type="binding site" evidence="5">
    <location>
        <position position="182"/>
    </location>
    <ligand>
        <name>S-adenosyl-L-methionine</name>
        <dbReference type="ChEBI" id="CHEBI:59789"/>
    </ligand>
</feature>
<dbReference type="OrthoDB" id="9800643at2"/>